<reference evidence="1 2" key="1">
    <citation type="journal article" date="2014" name="Agronomy (Basel)">
        <title>A Draft Genome Sequence for Ensete ventricosum, the Drought-Tolerant Tree Against Hunger.</title>
        <authorList>
            <person name="Harrison J."/>
            <person name="Moore K.A."/>
            <person name="Paszkiewicz K."/>
            <person name="Jones T."/>
            <person name="Grant M."/>
            <person name="Ambacheew D."/>
            <person name="Muzemil S."/>
            <person name="Studholme D.J."/>
        </authorList>
    </citation>
    <scope>NUCLEOTIDE SEQUENCE [LARGE SCALE GENOMIC DNA]</scope>
</reference>
<evidence type="ECO:0000313" key="2">
    <source>
        <dbReference type="Proteomes" id="UP000287651"/>
    </source>
</evidence>
<gene>
    <name evidence="1" type="ORF">B296_00023880</name>
</gene>
<accession>A0A426Z5U6</accession>
<dbReference type="PANTHER" id="PTHR36741:SF1">
    <property type="entry name" value="OS07G0100500 PROTEIN"/>
    <property type="match status" value="1"/>
</dbReference>
<protein>
    <submittedName>
        <fullName evidence="1">Uncharacterized protein</fullName>
    </submittedName>
</protein>
<sequence length="166" mass="17079">MSEPIPLPPLSSLLPAAAPAVASVPAKLPIDFSELGAVTLPTLIPDALVPASFSVSSLTLPCSQQLPMFTPFISDPIVHIPVIDFCSSGPGYLVSAGSTISSVLSPLLPGLVSPLIPKVESAIEKNARETLKMLMASSPTASGTQLNVLPAVFNNLDESFSCAKVS</sequence>
<proteinExistence type="predicted"/>
<dbReference type="AlphaFoldDB" id="A0A426Z5U6"/>
<dbReference type="PANTHER" id="PTHR36741">
    <property type="entry name" value="OS07G0100500 PROTEIN"/>
    <property type="match status" value="1"/>
</dbReference>
<organism evidence="1 2">
    <name type="scientific">Ensete ventricosum</name>
    <name type="common">Abyssinian banana</name>
    <name type="synonym">Musa ensete</name>
    <dbReference type="NCBI Taxonomy" id="4639"/>
    <lineage>
        <taxon>Eukaryota</taxon>
        <taxon>Viridiplantae</taxon>
        <taxon>Streptophyta</taxon>
        <taxon>Embryophyta</taxon>
        <taxon>Tracheophyta</taxon>
        <taxon>Spermatophyta</taxon>
        <taxon>Magnoliopsida</taxon>
        <taxon>Liliopsida</taxon>
        <taxon>Zingiberales</taxon>
        <taxon>Musaceae</taxon>
        <taxon>Ensete</taxon>
    </lineage>
</organism>
<dbReference type="EMBL" id="AMZH03008247">
    <property type="protein sequence ID" value="RRT59354.1"/>
    <property type="molecule type" value="Genomic_DNA"/>
</dbReference>
<evidence type="ECO:0000313" key="1">
    <source>
        <dbReference type="EMBL" id="RRT59354.1"/>
    </source>
</evidence>
<comment type="caution">
    <text evidence="1">The sequence shown here is derived from an EMBL/GenBank/DDBJ whole genome shotgun (WGS) entry which is preliminary data.</text>
</comment>
<dbReference type="Proteomes" id="UP000287651">
    <property type="component" value="Unassembled WGS sequence"/>
</dbReference>
<name>A0A426Z5U6_ENSVE</name>